<feature type="compositionally biased region" description="Low complexity" evidence="1">
    <location>
        <begin position="34"/>
        <end position="43"/>
    </location>
</feature>
<proteinExistence type="predicted"/>
<comment type="caution">
    <text evidence="3">The sequence shown here is derived from an EMBL/GenBank/DDBJ whole genome shotgun (WGS) entry which is preliminary data.</text>
</comment>
<evidence type="ECO:0000313" key="3">
    <source>
        <dbReference type="EMBL" id="OGX84400.1"/>
    </source>
</evidence>
<feature type="region of interest" description="Disordered" evidence="1">
    <location>
        <begin position="34"/>
        <end position="69"/>
    </location>
</feature>
<dbReference type="InterPro" id="IPR045474">
    <property type="entry name" value="GEVED"/>
</dbReference>
<name>A0A1G1T0K4_9BACT</name>
<dbReference type="InterPro" id="IPR022409">
    <property type="entry name" value="PKD/Chitinase_dom"/>
</dbReference>
<organism evidence="3 4">
    <name type="scientific">Hymenobacter lapidarius</name>
    <dbReference type="NCBI Taxonomy" id="1908237"/>
    <lineage>
        <taxon>Bacteria</taxon>
        <taxon>Pseudomonadati</taxon>
        <taxon>Bacteroidota</taxon>
        <taxon>Cytophagia</taxon>
        <taxon>Cytophagales</taxon>
        <taxon>Hymenobacteraceae</taxon>
        <taxon>Hymenobacter</taxon>
    </lineage>
</organism>
<dbReference type="Pfam" id="PF18911">
    <property type="entry name" value="PKD_4"/>
    <property type="match status" value="2"/>
</dbReference>
<dbReference type="EMBL" id="MDZB01000120">
    <property type="protein sequence ID" value="OGX84400.1"/>
    <property type="molecule type" value="Genomic_DNA"/>
</dbReference>
<accession>A0A1G1T0K4</accession>
<dbReference type="SMART" id="SM00089">
    <property type="entry name" value="PKD"/>
    <property type="match status" value="2"/>
</dbReference>
<dbReference type="Proteomes" id="UP000176294">
    <property type="component" value="Unassembled WGS sequence"/>
</dbReference>
<dbReference type="Gene3D" id="2.60.40.10">
    <property type="entry name" value="Immunoglobulins"/>
    <property type="match status" value="2"/>
</dbReference>
<dbReference type="InterPro" id="IPR026444">
    <property type="entry name" value="Secre_tail"/>
</dbReference>
<dbReference type="InterPro" id="IPR013783">
    <property type="entry name" value="Ig-like_fold"/>
</dbReference>
<reference evidence="3 4" key="1">
    <citation type="submission" date="2016-08" db="EMBL/GenBank/DDBJ databases">
        <title>Hymenobacter coccineus sp. nov., Hymenobacter lapidarius sp. nov. and Hymenobacter glacialis sp. nov., isolated from Antarctic soil.</title>
        <authorList>
            <person name="Sedlacek I."/>
            <person name="Kralova S."/>
            <person name="Kyrova K."/>
            <person name="Maslanova I."/>
            <person name="Stankova E."/>
            <person name="Vrbovska V."/>
            <person name="Nemec M."/>
            <person name="Bartak M."/>
            <person name="Svec P."/>
            <person name="Busse H.-J."/>
            <person name="Pantucek R."/>
        </authorList>
    </citation>
    <scope>NUCLEOTIDE SEQUENCE [LARGE SCALE GENOMIC DNA]</scope>
    <source>
        <strain evidence="3 4">CCM 8643</strain>
    </source>
</reference>
<dbReference type="InterPro" id="IPR000601">
    <property type="entry name" value="PKD_dom"/>
</dbReference>
<evidence type="ECO:0000259" key="2">
    <source>
        <dbReference type="PROSITE" id="PS50093"/>
    </source>
</evidence>
<dbReference type="PANTHER" id="PTHR36842">
    <property type="entry name" value="PROTEIN TOLB HOMOLOG"/>
    <property type="match status" value="1"/>
</dbReference>
<dbReference type="SUPFAM" id="SSF49299">
    <property type="entry name" value="PKD domain"/>
    <property type="match status" value="2"/>
</dbReference>
<dbReference type="CDD" id="cd00146">
    <property type="entry name" value="PKD"/>
    <property type="match status" value="2"/>
</dbReference>
<feature type="domain" description="PKD" evidence="2">
    <location>
        <begin position="517"/>
        <end position="594"/>
    </location>
</feature>
<sequence length="849" mass="88561">MPVASRRNCEQHERDSAKITAAIGFIGAPGSAAGPGAAWGRPARNQHRARPGRSKTARRFGKQTWQTAQPGTSQPLPCLYLATEFHSLQFEYRMAPFLRFWSRFAPGVVAVLLAAGGAPAQAQTGSCPVAAACTPGRASDAQAAAFNMGILNVTVGNSLINRTSVGQAEGYQDLSCSTNAALVVGQSYAISIRTGANSPENVRVWIDYNNDGQFTGTTELAFSSDNATLHTGSIVPPGAATLGVRLRMRVAADFSNGIIPTPCSTPQYSQTEDYSVTLAANSSAPTAAFTTNGTTTCTGCVQFTDTSQNLPTAWLWTFGDGTTSTAQNPSHCYAAAGTYAVTLRATNAAGTTTSAVTSIVYNDAVPKAASCSPQTVNYFANYGITRVRLNTIDNTSADGSAGYEDFTCLQRTELIVGADYSATITTGGVNPHDIRLFLDSNNDGVLTAAEQVFQRLNTPPPGATFSLSLPAGTVLNQPLRLRVVADAVGNNPGPCTSPANGQVEDYTVVALANTRPPIAEFSSNYTPGGCVNPVQFTDASQNLPTAWLWNFGDGTTSTAQNPTHTYAGAGSYTVSLTATNAFGTTTTSRPDAVVITVPCLTYCASNGWGGIGPGGTALASPFFTTSVQVANALPAFLNSTGNAPGGYADFTATPIIVNSGSALSLVVVTNLSISHRVAVWIDFDLNGVFDSSELVASGVTPNNTNAYTASIALPATTSPLNTRMRVLSVANANTPAPCSVNLLNAEVEDYQLRVQPLATRAAQALPALGVFPNPTPNGRVRLRLPDTRAAGRYAAEVQNVLGATVLRSSLRLGPAADAELDLSALPPGVYVLHLRDAQGQTAVRRIVRE</sequence>
<evidence type="ECO:0000313" key="4">
    <source>
        <dbReference type="Proteomes" id="UP000176294"/>
    </source>
</evidence>
<dbReference type="Pfam" id="PF18962">
    <property type="entry name" value="Por_Secre_tail"/>
    <property type="match status" value="1"/>
</dbReference>
<evidence type="ECO:0000256" key="1">
    <source>
        <dbReference type="SAM" id="MobiDB-lite"/>
    </source>
</evidence>
<dbReference type="InterPro" id="IPR035986">
    <property type="entry name" value="PKD_dom_sf"/>
</dbReference>
<dbReference type="STRING" id="1908237.BEN47_03300"/>
<dbReference type="Pfam" id="PF20009">
    <property type="entry name" value="GEVED"/>
    <property type="match status" value="3"/>
</dbReference>
<feature type="domain" description="PKD" evidence="2">
    <location>
        <begin position="284"/>
        <end position="360"/>
    </location>
</feature>
<dbReference type="PROSITE" id="PS50093">
    <property type="entry name" value="PKD"/>
    <property type="match status" value="2"/>
</dbReference>
<dbReference type="AlphaFoldDB" id="A0A1G1T0K4"/>
<dbReference type="PANTHER" id="PTHR36842:SF1">
    <property type="entry name" value="PROTEIN TOLB"/>
    <property type="match status" value="1"/>
</dbReference>
<gene>
    <name evidence="3" type="ORF">BEN47_03300</name>
</gene>
<dbReference type="NCBIfam" id="TIGR04183">
    <property type="entry name" value="Por_Secre_tail"/>
    <property type="match status" value="1"/>
</dbReference>
<feature type="compositionally biased region" description="Basic residues" evidence="1">
    <location>
        <begin position="44"/>
        <end position="61"/>
    </location>
</feature>
<protein>
    <recommendedName>
        <fullName evidence="2">PKD domain-containing protein</fullName>
    </recommendedName>
</protein>
<dbReference type="FunFam" id="2.60.40.10:FF:000270">
    <property type="entry name" value="Cell surface protein"/>
    <property type="match status" value="2"/>
</dbReference>
<keyword evidence="4" id="KW-1185">Reference proteome</keyword>